<comment type="caution">
    <text evidence="1">The sequence shown here is derived from an EMBL/GenBank/DDBJ whole genome shotgun (WGS) entry which is preliminary data.</text>
</comment>
<keyword evidence="2" id="KW-1185">Reference proteome</keyword>
<dbReference type="Proteomes" id="UP001202289">
    <property type="component" value="Unassembled WGS sequence"/>
</dbReference>
<sequence>MLEGDGRKRIFSMILLGITVTVITTARSLGYYAVAGLGVLFAGAVLLAIIVEFIRDMIKKYRQK</sequence>
<organism evidence="1 2">
    <name type="scientific">Bacillus cytotoxicus</name>
    <dbReference type="NCBI Taxonomy" id="580165"/>
    <lineage>
        <taxon>Bacteria</taxon>
        <taxon>Bacillati</taxon>
        <taxon>Bacillota</taxon>
        <taxon>Bacilli</taxon>
        <taxon>Bacillales</taxon>
        <taxon>Bacillaceae</taxon>
        <taxon>Bacillus</taxon>
        <taxon>Bacillus cereus group</taxon>
    </lineage>
</organism>
<dbReference type="EMBL" id="JAMBOP010000010">
    <property type="protein sequence ID" value="MCM3736248.1"/>
    <property type="molecule type" value="Genomic_DNA"/>
</dbReference>
<name>A0ACC6A6I0_9BACI</name>
<reference evidence="1" key="1">
    <citation type="submission" date="2022-05" db="EMBL/GenBank/DDBJ databases">
        <title>Comparative Genomics of Spacecraft Associated Microbes.</title>
        <authorList>
            <person name="Tran M.T."/>
            <person name="Wright A."/>
            <person name="Seuylemezian A."/>
            <person name="Eisen J."/>
            <person name="Coil D."/>
        </authorList>
    </citation>
    <scope>NUCLEOTIDE SEQUENCE</scope>
    <source>
        <strain evidence="1">FAIRING 10M-2.2</strain>
    </source>
</reference>
<protein>
    <submittedName>
        <fullName evidence="1">Uncharacterized protein</fullName>
    </submittedName>
</protein>
<proteinExistence type="predicted"/>
<gene>
    <name evidence="1" type="ORF">M3215_10525</name>
</gene>
<evidence type="ECO:0000313" key="2">
    <source>
        <dbReference type="Proteomes" id="UP001202289"/>
    </source>
</evidence>
<accession>A0ACC6A6I0</accession>
<evidence type="ECO:0000313" key="1">
    <source>
        <dbReference type="EMBL" id="MCM3736248.1"/>
    </source>
</evidence>